<dbReference type="EMBL" id="CP001655">
    <property type="protein sequence ID" value="ACT07314.1"/>
    <property type="molecule type" value="Genomic_DNA"/>
</dbReference>
<proteinExistence type="predicted"/>
<dbReference type="RefSeq" id="WP_012770176.1">
    <property type="nucleotide sequence ID" value="NC_012912.1"/>
</dbReference>
<accession>C6CL66</accession>
<protein>
    <submittedName>
        <fullName evidence="2">Uncharacterized protein</fullName>
    </submittedName>
</protein>
<evidence type="ECO:0000256" key="1">
    <source>
        <dbReference type="SAM" id="SignalP"/>
    </source>
</evidence>
<dbReference type="KEGG" id="dze:Dd1591_2474"/>
<dbReference type="OrthoDB" id="6433371at2"/>
<dbReference type="Proteomes" id="UP000002735">
    <property type="component" value="Chromosome"/>
</dbReference>
<dbReference type="AlphaFoldDB" id="C6CL66"/>
<dbReference type="GeneID" id="45082349"/>
<organism evidence="2 3">
    <name type="scientific">Dickeya chrysanthemi (strain Ech1591)</name>
    <name type="common">Dickeya zeae (strain Ech1591)</name>
    <dbReference type="NCBI Taxonomy" id="561229"/>
    <lineage>
        <taxon>Bacteria</taxon>
        <taxon>Pseudomonadati</taxon>
        <taxon>Pseudomonadota</taxon>
        <taxon>Gammaproteobacteria</taxon>
        <taxon>Enterobacterales</taxon>
        <taxon>Pectobacteriaceae</taxon>
        <taxon>Dickeya</taxon>
    </lineage>
</organism>
<reference evidence="2 3" key="1">
    <citation type="submission" date="2009-06" db="EMBL/GenBank/DDBJ databases">
        <title>Complete sequence of Dickeya zeae Ech1591.</title>
        <authorList>
            <consortium name="US DOE Joint Genome Institute"/>
            <person name="Lucas S."/>
            <person name="Copeland A."/>
            <person name="Lapidus A."/>
            <person name="Glavina del Rio T."/>
            <person name="Tice H."/>
            <person name="Bruce D."/>
            <person name="Goodwin L."/>
            <person name="Pitluck S."/>
            <person name="Chertkov O."/>
            <person name="Brettin T."/>
            <person name="Detter J.C."/>
            <person name="Han C."/>
            <person name="Larimer F."/>
            <person name="Land M."/>
            <person name="Hauser L."/>
            <person name="Kyrpides N."/>
            <person name="Ovchinnikova G."/>
            <person name="Balakrishnan V."/>
            <person name="Glasner J."/>
            <person name="Perna N.T."/>
        </authorList>
    </citation>
    <scope>NUCLEOTIDE SEQUENCE [LARGE SCALE GENOMIC DNA]</scope>
    <source>
        <strain evidence="2 3">Ech1591</strain>
    </source>
</reference>
<feature type="chain" id="PRO_5002963396" evidence="1">
    <location>
        <begin position="24"/>
        <end position="122"/>
    </location>
</feature>
<dbReference type="HOGENOM" id="CLU_2023051_0_0_6"/>
<feature type="signal peptide" evidence="1">
    <location>
        <begin position="1"/>
        <end position="23"/>
    </location>
</feature>
<keyword evidence="1" id="KW-0732">Signal</keyword>
<gene>
    <name evidence="2" type="ordered locus">Dd1591_2474</name>
</gene>
<dbReference type="eggNOG" id="ENOG5031DU1">
    <property type="taxonomic scope" value="Bacteria"/>
</dbReference>
<sequence precursor="true">MKYLNGGVLCVTSIFLLSGMAEAEAEGLYPDATGFTNSSGYCIDIYRLDGLPFSNGAKHIYINNGSSYIIPKKHPNYVKIDLYEETHKDTKGPSGHCYGAFYKQIKSLKIATKFEGLDGPNH</sequence>
<evidence type="ECO:0000313" key="2">
    <source>
        <dbReference type="EMBL" id="ACT07314.1"/>
    </source>
</evidence>
<name>C6CL66_DICC1</name>
<evidence type="ECO:0000313" key="3">
    <source>
        <dbReference type="Proteomes" id="UP000002735"/>
    </source>
</evidence>